<dbReference type="AlphaFoldDB" id="A0A1V6N504"/>
<dbReference type="RefSeq" id="WP_080459420.1">
    <property type="nucleotide sequence ID" value="NZ_BBET01000031.1"/>
</dbReference>
<evidence type="ECO:0000256" key="2">
    <source>
        <dbReference type="SAM" id="Phobius"/>
    </source>
</evidence>
<keyword evidence="2" id="KW-0812">Transmembrane</keyword>
<evidence type="ECO:0000313" key="4">
    <source>
        <dbReference type="Proteomes" id="UP000191661"/>
    </source>
</evidence>
<comment type="caution">
    <text evidence="3">The sequence shown here is derived from an EMBL/GenBank/DDBJ whole genome shotgun (WGS) entry which is preliminary data.</text>
</comment>
<keyword evidence="2" id="KW-0472">Membrane</keyword>
<organism evidence="3 4">
    <name type="scientific">Methanobrevibacter arboriphilus JCM 13429 = DSM 1125</name>
    <dbReference type="NCBI Taxonomy" id="1300164"/>
    <lineage>
        <taxon>Archaea</taxon>
        <taxon>Methanobacteriati</taxon>
        <taxon>Methanobacteriota</taxon>
        <taxon>Methanomada group</taxon>
        <taxon>Methanobacteria</taxon>
        <taxon>Methanobacteriales</taxon>
        <taxon>Methanobacteriaceae</taxon>
        <taxon>Methanobrevibacter</taxon>
    </lineage>
</organism>
<reference evidence="3 4" key="1">
    <citation type="submission" date="2014-12" db="EMBL/GenBank/DDBJ databases">
        <title>Genome sequence of Methanobrevibacter arboriphilicus DH1, DSM1125.</title>
        <authorList>
            <person name="Poehlein A."/>
            <person name="Thauer R.K."/>
            <person name="Seedorf H."/>
            <person name="Daniel R."/>
        </authorList>
    </citation>
    <scope>NUCLEOTIDE SEQUENCE [LARGE SCALE GENOMIC DNA]</scope>
    <source>
        <strain evidence="3 4">DH1</strain>
    </source>
</reference>
<proteinExistence type="predicted"/>
<keyword evidence="1" id="KW-0175">Coiled coil</keyword>
<keyword evidence="4" id="KW-1185">Reference proteome</keyword>
<gene>
    <name evidence="3" type="ORF">MBBAR_1c02030</name>
</gene>
<keyword evidence="2" id="KW-1133">Transmembrane helix</keyword>
<dbReference type="EMBL" id="JXMW01000001">
    <property type="protein sequence ID" value="OQD59798.1"/>
    <property type="molecule type" value="Genomic_DNA"/>
</dbReference>
<evidence type="ECO:0000313" key="3">
    <source>
        <dbReference type="EMBL" id="OQD59798.1"/>
    </source>
</evidence>
<dbReference type="OrthoDB" id="76759at2157"/>
<sequence>MDALEALAVLILAGAIIVLLYYYLQNNTEAMSKVREYIPSNVQQNNEEEQVPTGGLNMTQNANSDSNTSMGEKLKVKFKDIDMPNFSTDSFSKKIDSFLDEKSDELIKDWSLATKEDTEALEKRYESVSRNVDELTKRFNEYREYTNERLDSINERLSKLEEE</sequence>
<dbReference type="Proteomes" id="UP000191661">
    <property type="component" value="Unassembled WGS sequence"/>
</dbReference>
<protein>
    <submittedName>
        <fullName evidence="3">Uncharacterized protein</fullName>
    </submittedName>
</protein>
<evidence type="ECO:0000256" key="1">
    <source>
        <dbReference type="SAM" id="Coils"/>
    </source>
</evidence>
<accession>A0A1V6N504</accession>
<feature type="transmembrane region" description="Helical" evidence="2">
    <location>
        <begin position="6"/>
        <end position="24"/>
    </location>
</feature>
<name>A0A1V6N504_METAZ</name>
<dbReference type="Gene3D" id="3.90.20.10">
    <property type="match status" value="1"/>
</dbReference>
<feature type="coiled-coil region" evidence="1">
    <location>
        <begin position="118"/>
        <end position="163"/>
    </location>
</feature>